<protein>
    <submittedName>
        <fullName evidence="2">Uncharacterized protein</fullName>
    </submittedName>
</protein>
<sequence>MARIEGVREDVARRGGLRRVEECFRGFGETRERPHERPQGTADNVGAPGVDVRRAKVQASARRRAGRRTVKGRNEWIPVLALEDTRSEEEEDATVVVDESVQTREKLNQRPTGRPKSIFSLYLPSSLPRLPPISTQTHDAPSLSHTLKRPVYRPTLSQAPPSIAPTICAQRHLNGALRFASPVPLVLLIRVLSPSAVHMGLELSHTNSAQVPSILACT</sequence>
<evidence type="ECO:0000313" key="2">
    <source>
        <dbReference type="EMBL" id="KAF9470115.1"/>
    </source>
</evidence>
<dbReference type="Proteomes" id="UP000807469">
    <property type="component" value="Unassembled WGS sequence"/>
</dbReference>
<evidence type="ECO:0000256" key="1">
    <source>
        <dbReference type="SAM" id="MobiDB-lite"/>
    </source>
</evidence>
<reference evidence="2" key="1">
    <citation type="submission" date="2020-11" db="EMBL/GenBank/DDBJ databases">
        <authorList>
            <consortium name="DOE Joint Genome Institute"/>
            <person name="Ahrendt S."/>
            <person name="Riley R."/>
            <person name="Andreopoulos W."/>
            <person name="Labutti K."/>
            <person name="Pangilinan J."/>
            <person name="Ruiz-Duenas F.J."/>
            <person name="Barrasa J.M."/>
            <person name="Sanchez-Garcia M."/>
            <person name="Camarero S."/>
            <person name="Miyauchi S."/>
            <person name="Serrano A."/>
            <person name="Linde D."/>
            <person name="Babiker R."/>
            <person name="Drula E."/>
            <person name="Ayuso-Fernandez I."/>
            <person name="Pacheco R."/>
            <person name="Padilla G."/>
            <person name="Ferreira P."/>
            <person name="Barriuso J."/>
            <person name="Kellner H."/>
            <person name="Castanera R."/>
            <person name="Alfaro M."/>
            <person name="Ramirez L."/>
            <person name="Pisabarro A.G."/>
            <person name="Kuo A."/>
            <person name="Tritt A."/>
            <person name="Lipzen A."/>
            <person name="He G."/>
            <person name="Yan M."/>
            <person name="Ng V."/>
            <person name="Cullen D."/>
            <person name="Martin F."/>
            <person name="Rosso M.-N."/>
            <person name="Henrissat B."/>
            <person name="Hibbett D."/>
            <person name="Martinez A.T."/>
            <person name="Grigoriev I.V."/>
        </authorList>
    </citation>
    <scope>NUCLEOTIDE SEQUENCE</scope>
    <source>
        <strain evidence="2">CIRM-BRFM 674</strain>
    </source>
</reference>
<comment type="caution">
    <text evidence="2">The sequence shown here is derived from an EMBL/GenBank/DDBJ whole genome shotgun (WGS) entry which is preliminary data.</text>
</comment>
<dbReference type="AlphaFoldDB" id="A0A9P5YK57"/>
<name>A0A9P5YK57_9AGAR</name>
<proteinExistence type="predicted"/>
<gene>
    <name evidence="2" type="ORF">BDN70DRAFT_999030</name>
</gene>
<evidence type="ECO:0000313" key="3">
    <source>
        <dbReference type="Proteomes" id="UP000807469"/>
    </source>
</evidence>
<feature type="region of interest" description="Disordered" evidence="1">
    <location>
        <begin position="27"/>
        <end position="51"/>
    </location>
</feature>
<accession>A0A9P5YK57</accession>
<dbReference type="EMBL" id="MU156281">
    <property type="protein sequence ID" value="KAF9470115.1"/>
    <property type="molecule type" value="Genomic_DNA"/>
</dbReference>
<organism evidence="2 3">
    <name type="scientific">Pholiota conissans</name>
    <dbReference type="NCBI Taxonomy" id="109636"/>
    <lineage>
        <taxon>Eukaryota</taxon>
        <taxon>Fungi</taxon>
        <taxon>Dikarya</taxon>
        <taxon>Basidiomycota</taxon>
        <taxon>Agaricomycotina</taxon>
        <taxon>Agaricomycetes</taxon>
        <taxon>Agaricomycetidae</taxon>
        <taxon>Agaricales</taxon>
        <taxon>Agaricineae</taxon>
        <taxon>Strophariaceae</taxon>
        <taxon>Pholiota</taxon>
    </lineage>
</organism>
<keyword evidence="3" id="KW-1185">Reference proteome</keyword>
<feature type="compositionally biased region" description="Basic and acidic residues" evidence="1">
    <location>
        <begin position="27"/>
        <end position="38"/>
    </location>
</feature>